<dbReference type="CDD" id="cd06261">
    <property type="entry name" value="TM_PBP2"/>
    <property type="match status" value="1"/>
</dbReference>
<organism evidence="9 10">
    <name type="scientific">Kribbella rubisoli</name>
    <dbReference type="NCBI Taxonomy" id="3075929"/>
    <lineage>
        <taxon>Bacteria</taxon>
        <taxon>Bacillati</taxon>
        <taxon>Actinomycetota</taxon>
        <taxon>Actinomycetes</taxon>
        <taxon>Propionibacteriales</taxon>
        <taxon>Kribbellaceae</taxon>
        <taxon>Kribbella</taxon>
    </lineage>
</organism>
<evidence type="ECO:0000256" key="5">
    <source>
        <dbReference type="ARBA" id="ARBA00022989"/>
    </source>
</evidence>
<feature type="transmembrane region" description="Helical" evidence="7">
    <location>
        <begin position="278"/>
        <end position="300"/>
    </location>
</feature>
<dbReference type="InterPro" id="IPR000515">
    <property type="entry name" value="MetI-like"/>
</dbReference>
<evidence type="ECO:0000256" key="1">
    <source>
        <dbReference type="ARBA" id="ARBA00004651"/>
    </source>
</evidence>
<dbReference type="EMBL" id="SHKR01000012">
    <property type="protein sequence ID" value="RZU16283.1"/>
    <property type="molecule type" value="Genomic_DNA"/>
</dbReference>
<name>A0A4Q7X1G6_9ACTN</name>
<evidence type="ECO:0000256" key="6">
    <source>
        <dbReference type="ARBA" id="ARBA00023136"/>
    </source>
</evidence>
<evidence type="ECO:0000256" key="7">
    <source>
        <dbReference type="RuleBase" id="RU363032"/>
    </source>
</evidence>
<dbReference type="SUPFAM" id="SSF161098">
    <property type="entry name" value="MetI-like"/>
    <property type="match status" value="1"/>
</dbReference>
<dbReference type="InterPro" id="IPR051393">
    <property type="entry name" value="ABC_transporter_permease"/>
</dbReference>
<comment type="caution">
    <text evidence="9">The sequence shown here is derived from an EMBL/GenBank/DDBJ whole genome shotgun (WGS) entry which is preliminary data.</text>
</comment>
<evidence type="ECO:0000256" key="4">
    <source>
        <dbReference type="ARBA" id="ARBA00022692"/>
    </source>
</evidence>
<keyword evidence="2 7" id="KW-0813">Transport</keyword>
<dbReference type="PROSITE" id="PS50928">
    <property type="entry name" value="ABC_TM1"/>
    <property type="match status" value="1"/>
</dbReference>
<keyword evidence="4 7" id="KW-0812">Transmembrane</keyword>
<evidence type="ECO:0000313" key="10">
    <source>
        <dbReference type="Proteomes" id="UP000292027"/>
    </source>
</evidence>
<gene>
    <name evidence="9" type="ORF">EV645_3835</name>
</gene>
<keyword evidence="3" id="KW-1003">Cell membrane</keyword>
<dbReference type="InterPro" id="IPR035906">
    <property type="entry name" value="MetI-like_sf"/>
</dbReference>
<accession>A0A4Q7X1G6</accession>
<dbReference type="Gene3D" id="1.10.3720.10">
    <property type="entry name" value="MetI-like"/>
    <property type="match status" value="1"/>
</dbReference>
<feature type="transmembrane region" description="Helical" evidence="7">
    <location>
        <begin position="171"/>
        <end position="193"/>
    </location>
</feature>
<comment type="similarity">
    <text evidence="7">Belongs to the binding-protein-dependent transport system permease family.</text>
</comment>
<sequence length="309" mass="33980">MAQAAPTLELPGRRTRRTSPLARREARAFYGFASPWILGFILFGGGPVVAALLLSFAHWSLLSTPSWAGLANYRKMFADPLFYKSIGNTVYFGAGSVVLGVVTSFLLAILLNQKVRGLGFFRTVFYLPSVVAGVATAILWINILQPDSGLINSFLRFFGIKGPGWLVDEHWAIPGLILMSVWGAGNTIVIYLAGLQGISPTLYEAALLDGAGWWDRFWHVTVPMMSPVIFFNVVTSLIASLQAYTLVLVMTEGGPNNATLMLGLYIYRQAFEYFDMGYAAALSWAMFALIGVVTALQFVLARRWVHYDA</sequence>
<dbReference type="OrthoDB" id="9804439at2"/>
<reference evidence="9 10" key="1">
    <citation type="journal article" date="2015" name="Stand. Genomic Sci.">
        <title>Genomic Encyclopedia of Bacterial and Archaeal Type Strains, Phase III: the genomes of soil and plant-associated and newly described type strains.</title>
        <authorList>
            <person name="Whitman W.B."/>
            <person name="Woyke T."/>
            <person name="Klenk H.P."/>
            <person name="Zhou Y."/>
            <person name="Lilburn T.G."/>
            <person name="Beck B.J."/>
            <person name="De Vos P."/>
            <person name="Vandamme P."/>
            <person name="Eisen J.A."/>
            <person name="Garrity G."/>
            <person name="Hugenholtz P."/>
            <person name="Kyrpides N.C."/>
        </authorList>
    </citation>
    <scope>NUCLEOTIDE SEQUENCE [LARGE SCALE GENOMIC DNA]</scope>
    <source>
        <strain evidence="9 10">VKM Ac-2540</strain>
    </source>
</reference>
<feature type="domain" description="ABC transmembrane type-1" evidence="8">
    <location>
        <begin position="86"/>
        <end position="297"/>
    </location>
</feature>
<dbReference type="AlphaFoldDB" id="A0A4Q7X1G6"/>
<feature type="transmembrane region" description="Helical" evidence="7">
    <location>
        <begin position="29"/>
        <end position="57"/>
    </location>
</feature>
<proteinExistence type="inferred from homology"/>
<feature type="transmembrane region" description="Helical" evidence="7">
    <location>
        <begin position="228"/>
        <end position="251"/>
    </location>
</feature>
<dbReference type="PANTHER" id="PTHR30193:SF1">
    <property type="entry name" value="ABC TRANSPORTER PERMEASE PROTEIN YESP-RELATED"/>
    <property type="match status" value="1"/>
</dbReference>
<dbReference type="GO" id="GO:0005886">
    <property type="term" value="C:plasma membrane"/>
    <property type="evidence" value="ECO:0007669"/>
    <property type="project" value="UniProtKB-SubCell"/>
</dbReference>
<keyword evidence="10" id="KW-1185">Reference proteome</keyword>
<keyword evidence="6 7" id="KW-0472">Membrane</keyword>
<feature type="transmembrane region" description="Helical" evidence="7">
    <location>
        <begin position="123"/>
        <end position="143"/>
    </location>
</feature>
<dbReference type="GO" id="GO:0055085">
    <property type="term" value="P:transmembrane transport"/>
    <property type="evidence" value="ECO:0007669"/>
    <property type="project" value="InterPro"/>
</dbReference>
<dbReference type="PANTHER" id="PTHR30193">
    <property type="entry name" value="ABC TRANSPORTER PERMEASE PROTEIN"/>
    <property type="match status" value="1"/>
</dbReference>
<comment type="subcellular location">
    <subcellularLocation>
        <location evidence="1 7">Cell membrane</location>
        <topology evidence="1 7">Multi-pass membrane protein</topology>
    </subcellularLocation>
</comment>
<evidence type="ECO:0000313" key="9">
    <source>
        <dbReference type="EMBL" id="RZU16283.1"/>
    </source>
</evidence>
<evidence type="ECO:0000256" key="2">
    <source>
        <dbReference type="ARBA" id="ARBA00022448"/>
    </source>
</evidence>
<dbReference type="Pfam" id="PF00528">
    <property type="entry name" value="BPD_transp_1"/>
    <property type="match status" value="1"/>
</dbReference>
<protein>
    <submittedName>
        <fullName evidence="9">Carbohydrate ABC transporter membrane protein 1 (CUT1 family)</fullName>
    </submittedName>
</protein>
<evidence type="ECO:0000256" key="3">
    <source>
        <dbReference type="ARBA" id="ARBA00022475"/>
    </source>
</evidence>
<dbReference type="Proteomes" id="UP000292027">
    <property type="component" value="Unassembled WGS sequence"/>
</dbReference>
<keyword evidence="5 7" id="KW-1133">Transmembrane helix</keyword>
<feature type="transmembrane region" description="Helical" evidence="7">
    <location>
        <begin position="90"/>
        <end position="111"/>
    </location>
</feature>
<evidence type="ECO:0000259" key="8">
    <source>
        <dbReference type="PROSITE" id="PS50928"/>
    </source>
</evidence>
<dbReference type="RefSeq" id="WP_130445208.1">
    <property type="nucleotide sequence ID" value="NZ_SHKR01000012.1"/>
</dbReference>